<dbReference type="RefSeq" id="WP_184881026.1">
    <property type="nucleotide sequence ID" value="NZ_BOOV01000007.1"/>
</dbReference>
<protein>
    <submittedName>
        <fullName evidence="2">Uncharacterized protein</fullName>
    </submittedName>
</protein>
<dbReference type="EMBL" id="JACHND010000001">
    <property type="protein sequence ID" value="MBB4701751.1"/>
    <property type="molecule type" value="Genomic_DNA"/>
</dbReference>
<reference evidence="2 3" key="1">
    <citation type="submission" date="2020-08" db="EMBL/GenBank/DDBJ databases">
        <title>Sequencing the genomes of 1000 actinobacteria strains.</title>
        <authorList>
            <person name="Klenk H.-P."/>
        </authorList>
    </citation>
    <scope>NUCLEOTIDE SEQUENCE [LARGE SCALE GENOMIC DNA]</scope>
    <source>
        <strain evidence="2 3">DSM 45784</strain>
    </source>
</reference>
<dbReference type="AlphaFoldDB" id="A0A7W7DA23"/>
<gene>
    <name evidence="2" type="ORF">BJ982_003295</name>
</gene>
<evidence type="ECO:0000256" key="1">
    <source>
        <dbReference type="SAM" id="MobiDB-lite"/>
    </source>
</evidence>
<accession>A0A7W7DA23</accession>
<organism evidence="2 3">
    <name type="scientific">Sphaerisporangium siamense</name>
    <dbReference type="NCBI Taxonomy" id="795645"/>
    <lineage>
        <taxon>Bacteria</taxon>
        <taxon>Bacillati</taxon>
        <taxon>Actinomycetota</taxon>
        <taxon>Actinomycetes</taxon>
        <taxon>Streptosporangiales</taxon>
        <taxon>Streptosporangiaceae</taxon>
        <taxon>Sphaerisporangium</taxon>
    </lineage>
</organism>
<evidence type="ECO:0000313" key="3">
    <source>
        <dbReference type="Proteomes" id="UP000542210"/>
    </source>
</evidence>
<evidence type="ECO:0000313" key="2">
    <source>
        <dbReference type="EMBL" id="MBB4701751.1"/>
    </source>
</evidence>
<feature type="compositionally biased region" description="Pro residues" evidence="1">
    <location>
        <begin position="1"/>
        <end position="10"/>
    </location>
</feature>
<dbReference type="Proteomes" id="UP000542210">
    <property type="component" value="Unassembled WGS sequence"/>
</dbReference>
<comment type="caution">
    <text evidence="2">The sequence shown here is derived from an EMBL/GenBank/DDBJ whole genome shotgun (WGS) entry which is preliminary data.</text>
</comment>
<name>A0A7W7DA23_9ACTN</name>
<proteinExistence type="predicted"/>
<sequence>MKPRQGPPRRPAAWAPRDGHGTGQRVLARGDAFTAARDLSVNVTLDGTPVTLDGTTAARRRETVREGAHRRERPLFVQYLNPEILACYGRDAAGRDAEAALRQALDATRLAVLLTDSYLLFPSSYMFELPWFGVFLARLGPLVHEGLVRHTSTTPELPAYRERKAREYRDDRGNPYARAGPLRVDPDLAWYPRFGDPTAAGIAEMWKKAVTPDGDLSGLVRTLGRAWGRPYDQVAAVMAASPERLDGQAFVRRFVERTLPAPVPDQARGRLAQFVSAAYLRCYVRDLDTSLLTDLPLAPLSCGLDEAEAGLRGRMLSYRRLDLVLRWLRVDEFVHGGATWRELVLLRSRPEFGVITSTLYGSGSADAVRFAVVRAGTRLDPALTCGQAVSNVAAVAERLARAPA</sequence>
<keyword evidence="3" id="KW-1185">Reference proteome</keyword>
<feature type="region of interest" description="Disordered" evidence="1">
    <location>
        <begin position="1"/>
        <end position="21"/>
    </location>
</feature>